<keyword evidence="10 24" id="KW-0418">Kinase</keyword>
<dbReference type="EMBL" id="VOSL01000060">
    <property type="protein sequence ID" value="TXD33625.1"/>
    <property type="molecule type" value="Genomic_DNA"/>
</dbReference>
<evidence type="ECO:0000256" key="12">
    <source>
        <dbReference type="ARBA" id="ARBA00022840"/>
    </source>
</evidence>
<evidence type="ECO:0000256" key="9">
    <source>
        <dbReference type="ARBA" id="ARBA00022741"/>
    </source>
</evidence>
<dbReference type="Pfam" id="PF00672">
    <property type="entry name" value="HAMP"/>
    <property type="match status" value="1"/>
</dbReference>
<dbReference type="PANTHER" id="PTHR44936">
    <property type="entry name" value="SENSOR PROTEIN CREC"/>
    <property type="match status" value="1"/>
</dbReference>
<name>A0A5C6X4R5_9DELT</name>
<evidence type="ECO:0000256" key="21">
    <source>
        <dbReference type="SAM" id="Phobius"/>
    </source>
</evidence>
<keyword evidence="13" id="KW-0460">Magnesium</keyword>
<evidence type="ECO:0000256" key="3">
    <source>
        <dbReference type="ARBA" id="ARBA00001946"/>
    </source>
</evidence>
<dbReference type="EC" id="2.7.13.3" evidence="5"/>
<dbReference type="InterPro" id="IPR036097">
    <property type="entry name" value="HisK_dim/P_sf"/>
</dbReference>
<feature type="transmembrane region" description="Helical" evidence="21">
    <location>
        <begin position="12"/>
        <end position="31"/>
    </location>
</feature>
<comment type="caution">
    <text evidence="24">The sequence shown here is derived from an EMBL/GenBank/DDBJ whole genome shotgun (WGS) entry which is preliminary data.</text>
</comment>
<evidence type="ECO:0000256" key="16">
    <source>
        <dbReference type="ARBA" id="ARBA00023016"/>
    </source>
</evidence>
<dbReference type="Gene3D" id="3.30.565.10">
    <property type="entry name" value="Histidine kinase-like ATPase, C-terminal domain"/>
    <property type="match status" value="1"/>
</dbReference>
<keyword evidence="17" id="KW-0843">Virulence</keyword>
<dbReference type="InterPro" id="IPR005467">
    <property type="entry name" value="His_kinase_dom"/>
</dbReference>
<dbReference type="PROSITE" id="PS50109">
    <property type="entry name" value="HIS_KIN"/>
    <property type="match status" value="1"/>
</dbReference>
<keyword evidence="6" id="KW-1003">Cell membrane</keyword>
<evidence type="ECO:0000256" key="10">
    <source>
        <dbReference type="ARBA" id="ARBA00022777"/>
    </source>
</evidence>
<keyword evidence="14" id="KW-0904">Protein phosphatase</keyword>
<evidence type="ECO:0000259" key="22">
    <source>
        <dbReference type="PROSITE" id="PS50109"/>
    </source>
</evidence>
<keyword evidence="12" id="KW-0067">ATP-binding</keyword>
<feature type="transmembrane region" description="Helical" evidence="21">
    <location>
        <begin position="187"/>
        <end position="211"/>
    </location>
</feature>
<dbReference type="Pfam" id="PF00512">
    <property type="entry name" value="HisKA"/>
    <property type="match status" value="1"/>
</dbReference>
<dbReference type="AlphaFoldDB" id="A0A5C6X4R5"/>
<dbReference type="GO" id="GO:0004721">
    <property type="term" value="F:phosphoprotein phosphatase activity"/>
    <property type="evidence" value="ECO:0007669"/>
    <property type="project" value="UniProtKB-KW"/>
</dbReference>
<evidence type="ECO:0000256" key="5">
    <source>
        <dbReference type="ARBA" id="ARBA00012438"/>
    </source>
</evidence>
<dbReference type="InterPro" id="IPR050980">
    <property type="entry name" value="2C_sensor_his_kinase"/>
</dbReference>
<dbReference type="SMART" id="SM00387">
    <property type="entry name" value="HATPase_c"/>
    <property type="match status" value="1"/>
</dbReference>
<evidence type="ECO:0000256" key="1">
    <source>
        <dbReference type="ARBA" id="ARBA00000085"/>
    </source>
</evidence>
<organism evidence="24 25">
    <name type="scientific">Lujinxingia vulgaris</name>
    <dbReference type="NCBI Taxonomy" id="2600176"/>
    <lineage>
        <taxon>Bacteria</taxon>
        <taxon>Deltaproteobacteria</taxon>
        <taxon>Bradymonadales</taxon>
        <taxon>Lujinxingiaceae</taxon>
        <taxon>Lujinxingia</taxon>
    </lineage>
</organism>
<keyword evidence="21" id="KW-1133">Transmembrane helix</keyword>
<dbReference type="Proteomes" id="UP000321046">
    <property type="component" value="Unassembled WGS sequence"/>
</dbReference>
<gene>
    <name evidence="24" type="ORF">FRC96_15700</name>
</gene>
<evidence type="ECO:0000256" key="19">
    <source>
        <dbReference type="ARBA" id="ARBA00040454"/>
    </source>
</evidence>
<comment type="catalytic activity">
    <reaction evidence="1">
        <text>ATP + protein L-histidine = ADP + protein N-phospho-L-histidine.</text>
        <dbReference type="EC" id="2.7.13.3"/>
    </reaction>
</comment>
<reference evidence="24 25" key="1">
    <citation type="submission" date="2019-08" db="EMBL/GenBank/DDBJ databases">
        <title>Bradymonadales sp. TMQ2.</title>
        <authorList>
            <person name="Liang Q."/>
        </authorList>
    </citation>
    <scope>NUCLEOTIDE SEQUENCE [LARGE SCALE GENOMIC DNA]</scope>
    <source>
        <strain evidence="24 25">TMQ2</strain>
    </source>
</reference>
<dbReference type="RefSeq" id="WP_146975816.1">
    <property type="nucleotide sequence ID" value="NZ_VOSL01000060.1"/>
</dbReference>
<dbReference type="CDD" id="cd00075">
    <property type="entry name" value="HATPase"/>
    <property type="match status" value="1"/>
</dbReference>
<dbReference type="InterPro" id="IPR003660">
    <property type="entry name" value="HAMP_dom"/>
</dbReference>
<dbReference type="OrthoDB" id="9781147at2"/>
<keyword evidence="11" id="KW-0378">Hydrolase</keyword>
<evidence type="ECO:0000256" key="13">
    <source>
        <dbReference type="ARBA" id="ARBA00022842"/>
    </source>
</evidence>
<evidence type="ECO:0000256" key="15">
    <source>
        <dbReference type="ARBA" id="ARBA00023012"/>
    </source>
</evidence>
<evidence type="ECO:0000256" key="7">
    <source>
        <dbReference type="ARBA" id="ARBA00022553"/>
    </source>
</evidence>
<evidence type="ECO:0000256" key="8">
    <source>
        <dbReference type="ARBA" id="ARBA00022679"/>
    </source>
</evidence>
<dbReference type="Gene3D" id="1.10.287.130">
    <property type="match status" value="1"/>
</dbReference>
<dbReference type="SUPFAM" id="SSF47384">
    <property type="entry name" value="Homodimeric domain of signal transducing histidine kinase"/>
    <property type="match status" value="1"/>
</dbReference>
<proteinExistence type="predicted"/>
<evidence type="ECO:0000256" key="14">
    <source>
        <dbReference type="ARBA" id="ARBA00022912"/>
    </source>
</evidence>
<evidence type="ECO:0000256" key="4">
    <source>
        <dbReference type="ARBA" id="ARBA00004651"/>
    </source>
</evidence>
<keyword evidence="18" id="KW-0464">Manganese</keyword>
<comment type="cofactor">
    <cofactor evidence="3">
        <name>Mg(2+)</name>
        <dbReference type="ChEBI" id="CHEBI:18420"/>
    </cofactor>
</comment>
<comment type="cofactor">
    <cofactor evidence="2">
        <name>Mn(2+)</name>
        <dbReference type="ChEBI" id="CHEBI:29035"/>
    </cofactor>
</comment>
<dbReference type="InterPro" id="IPR004358">
    <property type="entry name" value="Sig_transdc_His_kin-like_C"/>
</dbReference>
<dbReference type="InterPro" id="IPR003661">
    <property type="entry name" value="HisK_dim/P_dom"/>
</dbReference>
<protein>
    <recommendedName>
        <fullName evidence="19">Signal transduction histidine-protein kinase/phosphatase MprB</fullName>
        <ecNumber evidence="5">2.7.13.3</ecNumber>
    </recommendedName>
    <alternativeName>
        <fullName evidence="20">Mycobacterial persistence regulator B</fullName>
    </alternativeName>
</protein>
<dbReference type="Pfam" id="PF02518">
    <property type="entry name" value="HATPase_c"/>
    <property type="match status" value="1"/>
</dbReference>
<dbReference type="InterPro" id="IPR036890">
    <property type="entry name" value="HATPase_C_sf"/>
</dbReference>
<keyword evidence="8" id="KW-0808">Transferase</keyword>
<dbReference type="SMART" id="SM00388">
    <property type="entry name" value="HisKA"/>
    <property type="match status" value="1"/>
</dbReference>
<dbReference type="GO" id="GO:0005524">
    <property type="term" value="F:ATP binding"/>
    <property type="evidence" value="ECO:0007669"/>
    <property type="project" value="UniProtKB-KW"/>
</dbReference>
<keyword evidence="16" id="KW-0346">Stress response</keyword>
<dbReference type="CDD" id="cd00082">
    <property type="entry name" value="HisKA"/>
    <property type="match status" value="1"/>
</dbReference>
<evidence type="ECO:0000259" key="23">
    <source>
        <dbReference type="PROSITE" id="PS50885"/>
    </source>
</evidence>
<evidence type="ECO:0000313" key="24">
    <source>
        <dbReference type="EMBL" id="TXD33625.1"/>
    </source>
</evidence>
<accession>A0A5C6X4R5</accession>
<keyword evidence="21" id="KW-0812">Transmembrane</keyword>
<dbReference type="CDD" id="cd06225">
    <property type="entry name" value="HAMP"/>
    <property type="match status" value="1"/>
</dbReference>
<sequence length="498" mass="53953">MRVRASLRAQMIAAFVVPTTLIIVAMIALAWESAQRGLEEEVGRRLSAIGGALSAELSEGIDAAQLARMDASMERVRARLSERLEATREATDARRVMIVDADLKSLVDTDVAVSFGQPVFSLEADRIEIARSFEDGQPRTSPMYRTDDGQRHKKAFVPVWLDETPVAMIVVIASATHFELLGDFGGALMALGAVGVAVVGVVAVLFAAALLRPVRRLVRGVERVAQGEMKRPLVSAEQPAAGPEEIAFLMGAFEEMRQSVVARDERMQMMLAGIAHEVRNPLGGMKLFCGLLHEELREGGDDEQVVMVEKIARELNYLERVVTDFLAYARPTELVPERFEASGVLAAIDDLLRGEMAEVGCALKVEGAEGVAWTGDVSRLRRAILNVVRNAYQASPPGECVRVVVAARDGMCRVEVLDRGAGIAPEKLAELSTPFFTTREKGSGLGLALTRQILEEHGGSLHIESEPGRGTCVVLSWPFDAALPEVPRAKAVPEGWLG</sequence>
<dbReference type="SMART" id="SM00304">
    <property type="entry name" value="HAMP"/>
    <property type="match status" value="1"/>
</dbReference>
<evidence type="ECO:0000256" key="20">
    <source>
        <dbReference type="ARBA" id="ARBA00041776"/>
    </source>
</evidence>
<comment type="subcellular location">
    <subcellularLocation>
        <location evidence="4">Cell membrane</location>
        <topology evidence="4">Multi-pass membrane protein</topology>
    </subcellularLocation>
</comment>
<dbReference type="PROSITE" id="PS50885">
    <property type="entry name" value="HAMP"/>
    <property type="match status" value="1"/>
</dbReference>
<evidence type="ECO:0000256" key="17">
    <source>
        <dbReference type="ARBA" id="ARBA00023026"/>
    </source>
</evidence>
<dbReference type="Gene3D" id="6.10.340.10">
    <property type="match status" value="1"/>
</dbReference>
<dbReference type="PRINTS" id="PR00344">
    <property type="entry name" value="BCTRLSENSOR"/>
</dbReference>
<evidence type="ECO:0000256" key="2">
    <source>
        <dbReference type="ARBA" id="ARBA00001936"/>
    </source>
</evidence>
<dbReference type="PANTHER" id="PTHR44936:SF9">
    <property type="entry name" value="SENSOR PROTEIN CREC"/>
    <property type="match status" value="1"/>
</dbReference>
<keyword evidence="21" id="KW-0472">Membrane</keyword>
<dbReference type="InterPro" id="IPR003594">
    <property type="entry name" value="HATPase_dom"/>
</dbReference>
<evidence type="ECO:0000256" key="11">
    <source>
        <dbReference type="ARBA" id="ARBA00022801"/>
    </source>
</evidence>
<keyword evidence="7" id="KW-0597">Phosphoprotein</keyword>
<keyword evidence="9" id="KW-0547">Nucleotide-binding</keyword>
<feature type="domain" description="HAMP" evidence="23">
    <location>
        <begin position="208"/>
        <end position="265"/>
    </location>
</feature>
<dbReference type="SUPFAM" id="SSF55874">
    <property type="entry name" value="ATPase domain of HSP90 chaperone/DNA topoisomerase II/histidine kinase"/>
    <property type="match status" value="1"/>
</dbReference>
<feature type="domain" description="Histidine kinase" evidence="22">
    <location>
        <begin position="273"/>
        <end position="481"/>
    </location>
</feature>
<dbReference type="GO" id="GO:0005886">
    <property type="term" value="C:plasma membrane"/>
    <property type="evidence" value="ECO:0007669"/>
    <property type="project" value="UniProtKB-SubCell"/>
</dbReference>
<evidence type="ECO:0000256" key="18">
    <source>
        <dbReference type="ARBA" id="ARBA00023211"/>
    </source>
</evidence>
<evidence type="ECO:0000313" key="25">
    <source>
        <dbReference type="Proteomes" id="UP000321046"/>
    </source>
</evidence>
<evidence type="ECO:0000256" key="6">
    <source>
        <dbReference type="ARBA" id="ARBA00022475"/>
    </source>
</evidence>
<keyword evidence="15" id="KW-0902">Two-component regulatory system</keyword>
<dbReference type="GO" id="GO:0000155">
    <property type="term" value="F:phosphorelay sensor kinase activity"/>
    <property type="evidence" value="ECO:0007669"/>
    <property type="project" value="InterPro"/>
</dbReference>